<feature type="non-terminal residue" evidence="2">
    <location>
        <position position="1"/>
    </location>
</feature>
<dbReference type="PANTHER" id="PTHR45669:SF22">
    <property type="entry name" value="GLUTAREDOXIN DOMAIN-CONTAINING CYSTEINE-RICH PROTEIN CG12206-RELATED"/>
    <property type="match status" value="1"/>
</dbReference>
<dbReference type="Pfam" id="PF00462">
    <property type="entry name" value="Glutaredoxin"/>
    <property type="match status" value="1"/>
</dbReference>
<evidence type="ECO:0000313" key="2">
    <source>
        <dbReference type="EMBL" id="KAI7752089.1"/>
    </source>
</evidence>
<dbReference type="Gene3D" id="3.40.30.10">
    <property type="entry name" value="Glutaredoxin"/>
    <property type="match status" value="1"/>
</dbReference>
<dbReference type="SUPFAM" id="SSF52833">
    <property type="entry name" value="Thioredoxin-like"/>
    <property type="match status" value="1"/>
</dbReference>
<accession>A0AAD5D3J6</accession>
<name>A0AAD5D3J6_AMBAR</name>
<feature type="domain" description="Glutaredoxin" evidence="1">
    <location>
        <begin position="290"/>
        <end position="360"/>
    </location>
</feature>
<proteinExistence type="predicted"/>
<dbReference type="InterPro" id="IPR036249">
    <property type="entry name" value="Thioredoxin-like_sf"/>
</dbReference>
<dbReference type="PANTHER" id="PTHR45669">
    <property type="entry name" value="GLUTAREDOXIN DOMAIN-CONTAINING CYSTEINE-RICH PROTEIN CG12206-RELATED"/>
    <property type="match status" value="1"/>
</dbReference>
<protein>
    <recommendedName>
        <fullName evidence="1">Glutaredoxin domain-containing protein</fullName>
    </recommendedName>
</protein>
<evidence type="ECO:0000259" key="1">
    <source>
        <dbReference type="Pfam" id="PF00462"/>
    </source>
</evidence>
<reference evidence="2" key="1">
    <citation type="submission" date="2022-06" db="EMBL/GenBank/DDBJ databases">
        <title>Uncovering the hologenomic basis of an extraordinary plant invasion.</title>
        <authorList>
            <person name="Bieker V.C."/>
            <person name="Martin M.D."/>
            <person name="Gilbert T."/>
            <person name="Hodgins K."/>
            <person name="Battlay P."/>
            <person name="Petersen B."/>
            <person name="Wilson J."/>
        </authorList>
    </citation>
    <scope>NUCLEOTIDE SEQUENCE</scope>
    <source>
        <strain evidence="2">AA19_3_7</strain>
        <tissue evidence="2">Leaf</tissue>
    </source>
</reference>
<sequence length="402" mass="44497">AKTKHKTTFQIQLNNNPQPLQQQQLSPNPTNLFNKQTTMGCVSSHFLTQEEDFTQISHHIVSLTSTTYGLLTLDPSSSPTTIPPTPPTRFTLGSFLHTPLTEPIITQPPLEVIDSLELMAGLEHTPVPSPLVVDAPHKFQESPNPVHNNRVFSKPGFSKPGFSDGLQENPYPDHKSPIFIRPGSCKRVLLDGFQENANPDHKNRVFTKPGSCKPVFLDGLTEHANPDEKNRVCVKPGSDKPVLLDGFQENGNPDGFQETGNRVFIKPGSYKPVFLDGFEELCPPKGENRVVIYTTSLRGVRKTFEACNAVRAVLDGYGVTYCERDISMDRGFKEELRELMKGKNKHELVPPRVFVKGRYVGGSDEVLRIVEEGCLGKLLEGLPKARVGCVCEVCGGARMIDL</sequence>
<keyword evidence="3" id="KW-1185">Reference proteome</keyword>
<dbReference type="PROSITE" id="PS51354">
    <property type="entry name" value="GLUTAREDOXIN_2"/>
    <property type="match status" value="1"/>
</dbReference>
<dbReference type="AlphaFoldDB" id="A0AAD5D3J6"/>
<organism evidence="2 3">
    <name type="scientific">Ambrosia artemisiifolia</name>
    <name type="common">Common ragweed</name>
    <dbReference type="NCBI Taxonomy" id="4212"/>
    <lineage>
        <taxon>Eukaryota</taxon>
        <taxon>Viridiplantae</taxon>
        <taxon>Streptophyta</taxon>
        <taxon>Embryophyta</taxon>
        <taxon>Tracheophyta</taxon>
        <taxon>Spermatophyta</taxon>
        <taxon>Magnoliopsida</taxon>
        <taxon>eudicotyledons</taxon>
        <taxon>Gunneridae</taxon>
        <taxon>Pentapetalae</taxon>
        <taxon>asterids</taxon>
        <taxon>campanulids</taxon>
        <taxon>Asterales</taxon>
        <taxon>Asteraceae</taxon>
        <taxon>Asteroideae</taxon>
        <taxon>Heliantheae alliance</taxon>
        <taxon>Heliantheae</taxon>
        <taxon>Ambrosia</taxon>
    </lineage>
</organism>
<evidence type="ECO:0000313" key="3">
    <source>
        <dbReference type="Proteomes" id="UP001206925"/>
    </source>
</evidence>
<dbReference type="Proteomes" id="UP001206925">
    <property type="component" value="Unassembled WGS sequence"/>
</dbReference>
<comment type="caution">
    <text evidence="2">The sequence shown here is derived from an EMBL/GenBank/DDBJ whole genome shotgun (WGS) entry which is preliminary data.</text>
</comment>
<gene>
    <name evidence="2" type="ORF">M8C21_028206</name>
</gene>
<dbReference type="InterPro" id="IPR002109">
    <property type="entry name" value="Glutaredoxin"/>
</dbReference>
<dbReference type="EMBL" id="JAMZMK010005761">
    <property type="protein sequence ID" value="KAI7752089.1"/>
    <property type="molecule type" value="Genomic_DNA"/>
</dbReference>